<feature type="region of interest" description="Disordered" evidence="1">
    <location>
        <begin position="321"/>
        <end position="452"/>
    </location>
</feature>
<keyword evidence="5" id="KW-1185">Reference proteome</keyword>
<feature type="compositionally biased region" description="Basic and acidic residues" evidence="1">
    <location>
        <begin position="398"/>
        <end position="408"/>
    </location>
</feature>
<feature type="transmembrane region" description="Helical" evidence="2">
    <location>
        <begin position="460"/>
        <end position="480"/>
    </location>
</feature>
<protein>
    <submittedName>
        <fullName evidence="4">Prenyltransferase and squalene oxidase repeat-containing protein</fullName>
    </submittedName>
</protein>
<evidence type="ECO:0000256" key="2">
    <source>
        <dbReference type="SAM" id="Phobius"/>
    </source>
</evidence>
<keyword evidence="2" id="KW-0472">Membrane</keyword>
<evidence type="ECO:0000313" key="5">
    <source>
        <dbReference type="Proteomes" id="UP000198752"/>
    </source>
</evidence>
<evidence type="ECO:0000313" key="4">
    <source>
        <dbReference type="EMBL" id="SFG74789.1"/>
    </source>
</evidence>
<feature type="compositionally biased region" description="Polar residues" evidence="1">
    <location>
        <begin position="338"/>
        <end position="362"/>
    </location>
</feature>
<dbReference type="Gene3D" id="1.50.10.20">
    <property type="match status" value="1"/>
</dbReference>
<evidence type="ECO:0000256" key="3">
    <source>
        <dbReference type="SAM" id="SignalP"/>
    </source>
</evidence>
<feature type="chain" id="PRO_5011532435" evidence="3">
    <location>
        <begin position="24"/>
        <end position="489"/>
    </location>
</feature>
<dbReference type="OrthoDB" id="411361at2"/>
<proteinExistence type="predicted"/>
<keyword evidence="2" id="KW-0812">Transmembrane</keyword>
<dbReference type="CDD" id="cd00688">
    <property type="entry name" value="ISOPREN_C2_like"/>
    <property type="match status" value="1"/>
</dbReference>
<keyword evidence="4" id="KW-0808">Transferase</keyword>
<gene>
    <name evidence="4" type="ORF">SAMN02982927_02635</name>
</gene>
<accession>A0A1I2UEI5</accession>
<feature type="signal peptide" evidence="3">
    <location>
        <begin position="1"/>
        <end position="23"/>
    </location>
</feature>
<dbReference type="STRING" id="269670.SAMN02982927_02635"/>
<sequence>MRRYVALLLFCMVFLLFPMQSFASMDVNSDLDNLAKHIQDSELNSDWDVIALAKIGKLTDSERSAYLESVKDRVSAKALSGTDLDKTAMVVQALGEDPTNFQNHDLIQSIYTDSSIKSLMDFTYALMVLGSDDYTIPSDALWTPDQFIDKLLPLQTISGGWGWAGDPNGDPDVDTTCMVLTALSRYPDQAKPSIDKAINYLRSAEQADGGFINYSPNSNSAAQVIIALSSLGIDPTSGDFDKNGHNPVNSLDQYKSNGGYKWAAFSESDDPFSNEQVLQALAAYSLFANGDQLFNFREATMIPSSDTSAGELNLDAEKIPAKENTSSQESQKSDAVVQDSSTSTKSVTAQTESPTEPISSARPSVDKKETVQPASDQLKGGSTAKEKANLVSQLTAKNESKADAERSKANAPNRVSQSKSKTDTEKLETNQPKQHQTKTEPKKSLEQVTTTKQTHELNPFHLYFGSGFILLGMIGLYVYYRLGGVRREI</sequence>
<dbReference type="EMBL" id="FOOY01000020">
    <property type="protein sequence ID" value="SFG74789.1"/>
    <property type="molecule type" value="Genomic_DNA"/>
</dbReference>
<keyword evidence="2" id="KW-1133">Transmembrane helix</keyword>
<dbReference type="AlphaFoldDB" id="A0A1I2UEI5"/>
<dbReference type="Proteomes" id="UP000198752">
    <property type="component" value="Unassembled WGS sequence"/>
</dbReference>
<evidence type="ECO:0000256" key="1">
    <source>
        <dbReference type="SAM" id="MobiDB-lite"/>
    </source>
</evidence>
<organism evidence="4 5">
    <name type="scientific">Sporolactobacillus nakayamae</name>
    <dbReference type="NCBI Taxonomy" id="269670"/>
    <lineage>
        <taxon>Bacteria</taxon>
        <taxon>Bacillati</taxon>
        <taxon>Bacillota</taxon>
        <taxon>Bacilli</taxon>
        <taxon>Bacillales</taxon>
        <taxon>Sporolactobacillaceae</taxon>
        <taxon>Sporolactobacillus</taxon>
    </lineage>
</organism>
<dbReference type="InterPro" id="IPR008930">
    <property type="entry name" value="Terpenoid_cyclase/PrenylTrfase"/>
</dbReference>
<name>A0A1I2UEI5_9BACL</name>
<dbReference type="GO" id="GO:0016740">
    <property type="term" value="F:transferase activity"/>
    <property type="evidence" value="ECO:0007669"/>
    <property type="project" value="UniProtKB-KW"/>
</dbReference>
<dbReference type="RefSeq" id="WP_093673701.1">
    <property type="nucleotide sequence ID" value="NZ_FOOY01000020.1"/>
</dbReference>
<keyword evidence="3" id="KW-0732">Signal</keyword>
<dbReference type="SUPFAM" id="SSF48239">
    <property type="entry name" value="Terpenoid cyclases/Protein prenyltransferases"/>
    <property type="match status" value="1"/>
</dbReference>
<reference evidence="5" key="1">
    <citation type="submission" date="2016-10" db="EMBL/GenBank/DDBJ databases">
        <authorList>
            <person name="Varghese N."/>
            <person name="Submissions S."/>
        </authorList>
    </citation>
    <scope>NUCLEOTIDE SEQUENCE [LARGE SCALE GENOMIC DNA]</scope>
    <source>
        <strain evidence="5">ATCC 700379</strain>
    </source>
</reference>